<gene>
    <name evidence="1" type="ORF">BCF53_102302</name>
</gene>
<comment type="caution">
    <text evidence="1">The sequence shown here is derived from an EMBL/GenBank/DDBJ whole genome shotgun (WGS) entry which is preliminary data.</text>
</comment>
<dbReference type="OrthoDB" id="978447at2"/>
<reference evidence="1 2" key="1">
    <citation type="submission" date="2019-03" db="EMBL/GenBank/DDBJ databases">
        <title>Genomic Encyclopedia of Archaeal and Bacterial Type Strains, Phase II (KMG-II): from individual species to whole genera.</title>
        <authorList>
            <person name="Goeker M."/>
        </authorList>
    </citation>
    <scope>NUCLEOTIDE SEQUENCE [LARGE SCALE GENOMIC DNA]</scope>
    <source>
        <strain evidence="1 2">DSM 15388</strain>
    </source>
</reference>
<organism evidence="1 2">
    <name type="scientific">Reinekea marinisedimentorum</name>
    <dbReference type="NCBI Taxonomy" id="230495"/>
    <lineage>
        <taxon>Bacteria</taxon>
        <taxon>Pseudomonadati</taxon>
        <taxon>Pseudomonadota</taxon>
        <taxon>Gammaproteobacteria</taxon>
        <taxon>Oceanospirillales</taxon>
        <taxon>Saccharospirillaceae</taxon>
        <taxon>Reinekea</taxon>
    </lineage>
</organism>
<dbReference type="EMBL" id="SLZR01000002">
    <property type="protein sequence ID" value="TCS43276.1"/>
    <property type="molecule type" value="Genomic_DNA"/>
</dbReference>
<dbReference type="AlphaFoldDB" id="A0A4R3ICI3"/>
<keyword evidence="2" id="KW-1185">Reference proteome</keyword>
<proteinExistence type="predicted"/>
<evidence type="ECO:0000313" key="1">
    <source>
        <dbReference type="EMBL" id="TCS43276.1"/>
    </source>
</evidence>
<dbReference type="RefSeq" id="WP_132700057.1">
    <property type="nucleotide sequence ID" value="NZ_SLZR01000002.1"/>
</dbReference>
<evidence type="ECO:0008006" key="3">
    <source>
        <dbReference type="Google" id="ProtNLM"/>
    </source>
</evidence>
<protein>
    <recommendedName>
        <fullName evidence="3">Asp/Glu/hydantoin racemase</fullName>
    </recommendedName>
</protein>
<name>A0A4R3ICI3_9GAMM</name>
<accession>A0A4R3ICI3</accession>
<dbReference type="Proteomes" id="UP000295793">
    <property type="component" value="Unassembled WGS sequence"/>
</dbReference>
<evidence type="ECO:0000313" key="2">
    <source>
        <dbReference type="Proteomes" id="UP000295793"/>
    </source>
</evidence>
<sequence length="223" mass="24217">MAQPKQHHIAFLHTGRAHIATFQTLMEELAPELSVHHTVNESLLLHAQQFGEDEALFNNVKDALLAVTNDAVLTVCTCSSIGSAAEQVAHSHGQNIMRIDRAMADIAAQQPRILVLAALESTLKPTRSLLETSAKNHACSPEICYRVVENAWLYFLAGDTDCYNRLISKAVDEQSAGYDVVVLAQASMAGAERLTTTTTPIHSSPRLGVQAAINLFHKLGKPV</sequence>